<evidence type="ECO:0000313" key="3">
    <source>
        <dbReference type="Proteomes" id="UP001499895"/>
    </source>
</evidence>
<proteinExistence type="predicted"/>
<keyword evidence="1" id="KW-0472">Membrane</keyword>
<sequence length="78" mass="8200">MRRHEFEPGKLVVGLVLLACGGAYLAAAHGSWHFPAFVLLPVLGAGFCVAGLVSSLALVVRRHRARGGDRTPADGPRP</sequence>
<accession>A0ABN1AUS6</accession>
<reference evidence="2 3" key="1">
    <citation type="journal article" date="2019" name="Int. J. Syst. Evol. Microbiol.">
        <title>The Global Catalogue of Microorganisms (GCM) 10K type strain sequencing project: providing services to taxonomists for standard genome sequencing and annotation.</title>
        <authorList>
            <consortium name="The Broad Institute Genomics Platform"/>
            <consortium name="The Broad Institute Genome Sequencing Center for Infectious Disease"/>
            <person name="Wu L."/>
            <person name="Ma J."/>
        </authorList>
    </citation>
    <scope>NUCLEOTIDE SEQUENCE [LARGE SCALE GENOMIC DNA]</scope>
    <source>
        <strain evidence="2 3">JCM 10649</strain>
    </source>
</reference>
<evidence type="ECO:0000256" key="1">
    <source>
        <dbReference type="SAM" id="Phobius"/>
    </source>
</evidence>
<feature type="transmembrane region" description="Helical" evidence="1">
    <location>
        <begin position="37"/>
        <end position="60"/>
    </location>
</feature>
<protein>
    <recommendedName>
        <fullName evidence="4">Integral membrane protein</fullName>
    </recommendedName>
</protein>
<organism evidence="2 3">
    <name type="scientific">Streptomyces stramineus</name>
    <dbReference type="NCBI Taxonomy" id="173861"/>
    <lineage>
        <taxon>Bacteria</taxon>
        <taxon>Bacillati</taxon>
        <taxon>Actinomycetota</taxon>
        <taxon>Actinomycetes</taxon>
        <taxon>Kitasatosporales</taxon>
        <taxon>Streptomycetaceae</taxon>
        <taxon>Streptomyces</taxon>
    </lineage>
</organism>
<evidence type="ECO:0008006" key="4">
    <source>
        <dbReference type="Google" id="ProtNLM"/>
    </source>
</evidence>
<dbReference type="Proteomes" id="UP001499895">
    <property type="component" value="Unassembled WGS sequence"/>
</dbReference>
<keyword evidence="1" id="KW-1133">Transmembrane helix</keyword>
<dbReference type="RefSeq" id="WP_344095264.1">
    <property type="nucleotide sequence ID" value="NZ_BAAAHB010000082.1"/>
</dbReference>
<comment type="caution">
    <text evidence="2">The sequence shown here is derived from an EMBL/GenBank/DDBJ whole genome shotgun (WGS) entry which is preliminary data.</text>
</comment>
<gene>
    <name evidence="2" type="ORF">GCM10009544_52520</name>
</gene>
<evidence type="ECO:0000313" key="2">
    <source>
        <dbReference type="EMBL" id="GAA0484292.1"/>
    </source>
</evidence>
<keyword evidence="3" id="KW-1185">Reference proteome</keyword>
<dbReference type="EMBL" id="BAAAHB010000082">
    <property type="protein sequence ID" value="GAA0484292.1"/>
    <property type="molecule type" value="Genomic_DNA"/>
</dbReference>
<name>A0ABN1AUS6_9ACTN</name>
<keyword evidence="1" id="KW-0812">Transmembrane</keyword>